<sequence>MSPDSFNHFHRKNHSIHYILKAVEDGLSDEEHLPSPVEISKNLALIPGRLTLHMFENKISKQWSEAFLGEPQALRTVTAIRKKCEQYADTFGYDIVLIDTSPSLSALNKIIISNADAFMIPCAPDMFSDYGIRNIGNALGAWKREFNTMYSLLTDSKRKYFPDNFVQLLGYTVYNAKRRSDASNELGIALAHYNYATKLPDTIRKYVPNTCFSNLDERLFRSSMGNNAVIYGHGTLPTMAQKYRVPMWSVPDQSDLGDDKSTIKGNQKMYYSTKEMYIELANDVLERLSSM</sequence>
<protein>
    <submittedName>
        <fullName evidence="2">AAA family ATPase</fullName>
    </submittedName>
</protein>
<name>A0A975U749_9VIBR</name>
<organism evidence="2 3">
    <name type="scientific">Vibrio ostreae</name>
    <dbReference type="NCBI Taxonomy" id="2841925"/>
    <lineage>
        <taxon>Bacteria</taxon>
        <taxon>Pseudomonadati</taxon>
        <taxon>Pseudomonadota</taxon>
        <taxon>Gammaproteobacteria</taxon>
        <taxon>Vibrionales</taxon>
        <taxon>Vibrionaceae</taxon>
        <taxon>Vibrio</taxon>
    </lineage>
</organism>
<dbReference type="InterPro" id="IPR050678">
    <property type="entry name" value="DNA_Partitioning_ATPase"/>
</dbReference>
<keyword evidence="3" id="KW-1185">Reference proteome</keyword>
<gene>
    <name evidence="2" type="ORF">KNV97_05065</name>
</gene>
<dbReference type="CDD" id="cd02042">
    <property type="entry name" value="ParAB_family"/>
    <property type="match status" value="1"/>
</dbReference>
<dbReference type="PANTHER" id="PTHR13696">
    <property type="entry name" value="P-LOOP CONTAINING NUCLEOSIDE TRIPHOSPHATE HYDROLASE"/>
    <property type="match status" value="1"/>
</dbReference>
<proteinExistence type="predicted"/>
<dbReference type="KEGG" id="vos:KNV97_05065"/>
<reference evidence="2" key="1">
    <citation type="submission" date="2021-06" db="EMBL/GenBank/DDBJ databases">
        <title>Vibrio nov. sp., novel gut bacterium isolated from Yellow Sea oyster.</title>
        <authorList>
            <person name="Muhammad N."/>
            <person name="Nguyen T.H."/>
            <person name="Lee Y.-J."/>
            <person name="Ko J."/>
            <person name="Kim S.-G."/>
        </authorList>
    </citation>
    <scope>NUCLEOTIDE SEQUENCE</scope>
    <source>
        <strain evidence="2">OG9-811</strain>
    </source>
</reference>
<dbReference type="Proteomes" id="UP000694232">
    <property type="component" value="Chromosome 2"/>
</dbReference>
<feature type="domain" description="AAA" evidence="1">
    <location>
        <begin position="39"/>
        <end position="148"/>
    </location>
</feature>
<evidence type="ECO:0000313" key="3">
    <source>
        <dbReference type="Proteomes" id="UP000694232"/>
    </source>
</evidence>
<dbReference type="AlphaFoldDB" id="A0A975U749"/>
<dbReference type="EMBL" id="CP076642">
    <property type="protein sequence ID" value="QXO15786.1"/>
    <property type="molecule type" value="Genomic_DNA"/>
</dbReference>
<accession>A0A975U749</accession>
<dbReference type="RefSeq" id="WP_218561695.1">
    <property type="nucleotide sequence ID" value="NZ_CP076642.1"/>
</dbReference>
<evidence type="ECO:0000259" key="1">
    <source>
        <dbReference type="Pfam" id="PF13614"/>
    </source>
</evidence>
<evidence type="ECO:0000313" key="2">
    <source>
        <dbReference type="EMBL" id="QXO15786.1"/>
    </source>
</evidence>
<dbReference type="InterPro" id="IPR025669">
    <property type="entry name" value="AAA_dom"/>
</dbReference>
<dbReference type="PANTHER" id="PTHR13696:SF99">
    <property type="entry name" value="COBYRINIC ACID AC-DIAMIDE SYNTHASE"/>
    <property type="match status" value="1"/>
</dbReference>
<dbReference type="Pfam" id="PF13614">
    <property type="entry name" value="AAA_31"/>
    <property type="match status" value="1"/>
</dbReference>